<accession>A0ABV4JUI4</accession>
<proteinExistence type="predicted"/>
<protein>
    <submittedName>
        <fullName evidence="2">Phage tail protein</fullName>
    </submittedName>
</protein>
<comment type="caution">
    <text evidence="2">The sequence shown here is derived from an EMBL/GenBank/DDBJ whole genome shotgun (WGS) entry which is preliminary data.</text>
</comment>
<sequence>MATAITYAGETLIAQKQAAGEPLIVEKFILALVPNLDPNVPVDRADTTPTNIVHEYVIPGENKGFLNPNQVVYSMLLTSDIGDFSFNWVGLAAADGTIVTVTYLPEMQKFKTAGITQGNNLTRNVLLEFSGAQEATGITVDAKTWQIDFTTRFRGIDERERLSNRDIYGRSCFFNDGFSVVKEGSNYVLKSGVGYVEGIRCVLKVDTPLTASVLPKNVFLDVSLQPQDSDVVSTVVPVLAQDKADFEDATLVKHYLVQVAEISSAGVVADVRRTEAVSNDVVAYLKQLATKAYDQASEALSAVGNHSHDDVYYTQGQVDALLAVKHIVPVGHIYPVPFLPDELPQHHYVPNGEGLLKTSGAGKTLLAMSAAYKTAHCVTENATHVFLPNVFDENGDGFFPRFVDGVNRNVGSTQRDAIQNITGQFDKILCNDFVSASGAFHISSQVATSAELSGDGERCTFDFDASRVVPTAHENRPKSYGFTPAIYLPPLES</sequence>
<keyword evidence="3" id="KW-1185">Reference proteome</keyword>
<name>A0ABV4JUI4_9BACT</name>
<dbReference type="RefSeq" id="WP_371150276.1">
    <property type="nucleotide sequence ID" value="NZ_JBFSOO010000004.1"/>
</dbReference>
<feature type="domain" description="Phage tail fibre protein N-terminal" evidence="1">
    <location>
        <begin position="3"/>
        <end position="156"/>
    </location>
</feature>
<evidence type="ECO:0000313" key="3">
    <source>
        <dbReference type="Proteomes" id="UP001568358"/>
    </source>
</evidence>
<dbReference type="InterPro" id="IPR022225">
    <property type="entry name" value="Phage_tail_fibre_N"/>
</dbReference>
<dbReference type="Pfam" id="PF12571">
    <property type="entry name" value="Phage_tail_fib"/>
    <property type="match status" value="1"/>
</dbReference>
<dbReference type="Proteomes" id="UP001568358">
    <property type="component" value="Unassembled WGS sequence"/>
</dbReference>
<evidence type="ECO:0000259" key="1">
    <source>
        <dbReference type="Pfam" id="PF12571"/>
    </source>
</evidence>
<gene>
    <name evidence="2" type="ORF">AB2Z07_06250</name>
</gene>
<reference evidence="2 3" key="1">
    <citation type="submission" date="2024-07" db="EMBL/GenBank/DDBJ databases">
        <title>Active virus-host system and metabolic interactions in a Lokiarchaeon culture.</title>
        <authorList>
            <person name="Ponce Toledo R.I."/>
            <person name="Rodrigues Oliveira T."/>
            <person name="Schleper C."/>
        </authorList>
    </citation>
    <scope>NUCLEOTIDE SEQUENCE [LARGE SCALE GENOMIC DNA]</scope>
    <source>
        <strain evidence="2 3">B35</strain>
    </source>
</reference>
<organism evidence="2 3">
    <name type="scientific">Halodesulfovibrio aestuarii</name>
    <dbReference type="NCBI Taxonomy" id="126333"/>
    <lineage>
        <taxon>Bacteria</taxon>
        <taxon>Pseudomonadati</taxon>
        <taxon>Thermodesulfobacteriota</taxon>
        <taxon>Desulfovibrionia</taxon>
        <taxon>Desulfovibrionales</taxon>
        <taxon>Desulfovibrionaceae</taxon>
        <taxon>Halodesulfovibrio</taxon>
    </lineage>
</organism>
<evidence type="ECO:0000313" key="2">
    <source>
        <dbReference type="EMBL" id="MEZ6853123.1"/>
    </source>
</evidence>
<dbReference type="EMBL" id="JBFSOO010000004">
    <property type="protein sequence ID" value="MEZ6853123.1"/>
    <property type="molecule type" value="Genomic_DNA"/>
</dbReference>